<dbReference type="EMBL" id="NFSB01000037">
    <property type="protein sequence ID" value="OUM38959.1"/>
    <property type="molecule type" value="Genomic_DNA"/>
</dbReference>
<reference evidence="1 2" key="1">
    <citation type="submission" date="2017-05" db="EMBL/GenBank/DDBJ databases">
        <title>Whole genome sequence of Pseudomonas putida isolate 1312 commercialized as a biostimulant.</title>
        <authorList>
            <person name="Crovadore J."/>
            <person name="Blanc P."/>
            <person name="Chablais R."/>
            <person name="Cochard B."/>
            <person name="Grizard D."/>
            <person name="Lefort F."/>
        </authorList>
    </citation>
    <scope>NUCLEOTIDE SEQUENCE [LARGE SCALE GENOMIC DNA]</scope>
    <source>
        <strain evidence="1 2">1312</strain>
    </source>
</reference>
<evidence type="ECO:0000313" key="2">
    <source>
        <dbReference type="Proteomes" id="UP000196082"/>
    </source>
</evidence>
<dbReference type="SUPFAM" id="SSF56059">
    <property type="entry name" value="Glutathione synthetase ATP-binding domain-like"/>
    <property type="match status" value="1"/>
</dbReference>
<dbReference type="Pfam" id="PF11379">
    <property type="entry name" value="DUF3182"/>
    <property type="match status" value="1"/>
</dbReference>
<proteinExistence type="predicted"/>
<comment type="caution">
    <text evidence="1">The sequence shown here is derived from an EMBL/GenBank/DDBJ whole genome shotgun (WGS) entry which is preliminary data.</text>
</comment>
<evidence type="ECO:0000313" key="1">
    <source>
        <dbReference type="EMBL" id="OUM38959.1"/>
    </source>
</evidence>
<name>A0A1Y3LL91_PSEPU</name>
<organism evidence="1 2">
    <name type="scientific">Pseudomonas putida</name>
    <name type="common">Arthrobacter siderocapsulatus</name>
    <dbReference type="NCBI Taxonomy" id="303"/>
    <lineage>
        <taxon>Bacteria</taxon>
        <taxon>Pseudomonadati</taxon>
        <taxon>Pseudomonadota</taxon>
        <taxon>Gammaproteobacteria</taxon>
        <taxon>Pseudomonadales</taxon>
        <taxon>Pseudomonadaceae</taxon>
        <taxon>Pseudomonas</taxon>
    </lineage>
</organism>
<protein>
    <recommendedName>
        <fullName evidence="3">DUF3182 family protein</fullName>
    </recommendedName>
</protein>
<evidence type="ECO:0008006" key="3">
    <source>
        <dbReference type="Google" id="ProtNLM"/>
    </source>
</evidence>
<dbReference type="Proteomes" id="UP000196082">
    <property type="component" value="Unassembled WGS sequence"/>
</dbReference>
<sequence>MTMPSASEPKAGVVLLDTREHTPDHEHSAHLKLADGLAHLLGCPHVKPSQQPTASDSYYYLPTETLIDPKRYAALGILSEQDLFGGLVPHPYMATKAISHPLPAGASFPPGWTDDFARQASDALLRGYTVFSKADARTAAQLLLLDGPLRVKPVLARAGRGQQVVTTPNALEPLLAAMDDQDLALWGLVLEEDLSDVQTFSVGQVRVAGVTCSYHGTQQLTHDHQGTEVYGGSDLVVVRGDYQALLQLPLEDHLRLAINQAIAYEQAAEQHFPGFIASRRNYDIARGLNPQGQLRSGVLEQSWRLGGASSAELLALLAFADDPALQRVRASTHEVFGTPDLPADATLFYQGNDSELGQFSKFARIREHGRSE</sequence>
<dbReference type="RefSeq" id="WP_086974216.1">
    <property type="nucleotide sequence ID" value="NZ_NFSB01000037.1"/>
</dbReference>
<dbReference type="AlphaFoldDB" id="A0A1Y3LL91"/>
<accession>A0A1Y3LL91</accession>
<gene>
    <name evidence="1" type="ORF">B8W72_00780</name>
</gene>
<dbReference type="InterPro" id="IPR021519">
    <property type="entry name" value="DUF3182"/>
</dbReference>